<comment type="similarity">
    <text evidence="1">Belongs to the UPF0213 family.</text>
</comment>
<dbReference type="CDD" id="cd10448">
    <property type="entry name" value="GIY-YIG_unchar_3"/>
    <property type="match status" value="1"/>
</dbReference>
<evidence type="ECO:0000259" key="2">
    <source>
        <dbReference type="PROSITE" id="PS50164"/>
    </source>
</evidence>
<dbReference type="Gene3D" id="3.40.1440.10">
    <property type="entry name" value="GIY-YIG endonuclease"/>
    <property type="match status" value="1"/>
</dbReference>
<dbReference type="PANTHER" id="PTHR34477:SF5">
    <property type="entry name" value="BSL5627 PROTEIN"/>
    <property type="match status" value="1"/>
</dbReference>
<comment type="caution">
    <text evidence="3">The sequence shown here is derived from an EMBL/GenBank/DDBJ whole genome shotgun (WGS) entry which is preliminary data.</text>
</comment>
<name>A0A0G0YGR0_UNCC2</name>
<feature type="domain" description="GIY-YIG" evidence="2">
    <location>
        <begin position="26"/>
        <end position="92"/>
    </location>
</feature>
<dbReference type="InterPro" id="IPR000305">
    <property type="entry name" value="GIY-YIG_endonuc"/>
</dbReference>
<dbReference type="SUPFAM" id="SSF82771">
    <property type="entry name" value="GIY-YIG endonuclease"/>
    <property type="match status" value="1"/>
</dbReference>
<gene>
    <name evidence="3" type="ORF">UU65_C0005G0042</name>
</gene>
<organism evidence="3 4">
    <name type="scientific">candidate division CPR2 bacterium GW2011_GWC1_41_48</name>
    <dbReference type="NCBI Taxonomy" id="1618344"/>
    <lineage>
        <taxon>Bacteria</taxon>
        <taxon>Bacteria division CPR2</taxon>
    </lineage>
</organism>
<dbReference type="PANTHER" id="PTHR34477">
    <property type="entry name" value="UPF0213 PROTEIN YHBQ"/>
    <property type="match status" value="1"/>
</dbReference>
<sequence>MITPSLREGFATWQSQLIHNKAMKNKQYCVYILANRPNGVLYTGITNDLKKRIYQHKEKLAKGFTSKYNVDKLVYYEIFDEPENAFFKGKTN</sequence>
<evidence type="ECO:0000313" key="4">
    <source>
        <dbReference type="Proteomes" id="UP000033869"/>
    </source>
</evidence>
<dbReference type="InterPro" id="IPR050190">
    <property type="entry name" value="UPF0213_domain"/>
</dbReference>
<evidence type="ECO:0000313" key="3">
    <source>
        <dbReference type="EMBL" id="KKS08731.1"/>
    </source>
</evidence>
<dbReference type="EMBL" id="LCBL01000005">
    <property type="protein sequence ID" value="KKS08731.1"/>
    <property type="molecule type" value="Genomic_DNA"/>
</dbReference>
<dbReference type="PROSITE" id="PS50164">
    <property type="entry name" value="GIY_YIG"/>
    <property type="match status" value="1"/>
</dbReference>
<dbReference type="Proteomes" id="UP000033869">
    <property type="component" value="Unassembled WGS sequence"/>
</dbReference>
<protein>
    <recommendedName>
        <fullName evidence="2">GIY-YIG domain-containing protein</fullName>
    </recommendedName>
</protein>
<dbReference type="Pfam" id="PF01541">
    <property type="entry name" value="GIY-YIG"/>
    <property type="match status" value="1"/>
</dbReference>
<reference evidence="3 4" key="1">
    <citation type="journal article" date="2015" name="Nature">
        <title>rRNA introns, odd ribosomes, and small enigmatic genomes across a large radiation of phyla.</title>
        <authorList>
            <person name="Brown C.T."/>
            <person name="Hug L.A."/>
            <person name="Thomas B.C."/>
            <person name="Sharon I."/>
            <person name="Castelle C.J."/>
            <person name="Singh A."/>
            <person name="Wilkins M.J."/>
            <person name="Williams K.H."/>
            <person name="Banfield J.F."/>
        </authorList>
    </citation>
    <scope>NUCLEOTIDE SEQUENCE [LARGE SCALE GENOMIC DNA]</scope>
</reference>
<dbReference type="AlphaFoldDB" id="A0A0G0YGR0"/>
<evidence type="ECO:0000256" key="1">
    <source>
        <dbReference type="ARBA" id="ARBA00007435"/>
    </source>
</evidence>
<proteinExistence type="inferred from homology"/>
<dbReference type="InterPro" id="IPR035901">
    <property type="entry name" value="GIY-YIG_endonuc_sf"/>
</dbReference>
<accession>A0A0G0YGR0</accession>